<protein>
    <recommendedName>
        <fullName evidence="2">Transposase IS200-like domain-containing protein</fullName>
    </recommendedName>
</protein>
<comment type="caution">
    <text evidence="3">The sequence shown here is derived from an EMBL/GenBank/DDBJ whole genome shotgun (WGS) entry which is preliminary data.</text>
</comment>
<dbReference type="GO" id="GO:0006313">
    <property type="term" value="P:DNA transposition"/>
    <property type="evidence" value="ECO:0007669"/>
    <property type="project" value="InterPro"/>
</dbReference>
<feature type="domain" description="Transposase IS200-like" evidence="2">
    <location>
        <begin position="25"/>
        <end position="191"/>
    </location>
</feature>
<evidence type="ECO:0000256" key="1">
    <source>
        <dbReference type="SAM" id="MobiDB-lite"/>
    </source>
</evidence>
<dbReference type="GO" id="GO:0004803">
    <property type="term" value="F:transposase activity"/>
    <property type="evidence" value="ECO:0007669"/>
    <property type="project" value="InterPro"/>
</dbReference>
<dbReference type="SMART" id="SM01321">
    <property type="entry name" value="Y1_Tnp"/>
    <property type="match status" value="1"/>
</dbReference>
<evidence type="ECO:0000313" key="4">
    <source>
        <dbReference type="Proteomes" id="UP001232063"/>
    </source>
</evidence>
<feature type="region of interest" description="Disordered" evidence="1">
    <location>
        <begin position="109"/>
        <end position="130"/>
    </location>
</feature>
<proteinExistence type="predicted"/>
<dbReference type="GO" id="GO:0043565">
    <property type="term" value="F:sequence-specific DNA binding"/>
    <property type="evidence" value="ECO:0007669"/>
    <property type="project" value="TreeGrafter"/>
</dbReference>
<dbReference type="PANTHER" id="PTHR36966">
    <property type="entry name" value="REP-ASSOCIATED TYROSINE TRANSPOSASE"/>
    <property type="match status" value="1"/>
</dbReference>
<reference evidence="3" key="1">
    <citation type="submission" date="2023-05" db="EMBL/GenBank/DDBJ databases">
        <authorList>
            <person name="Zhang X."/>
        </authorList>
    </citation>
    <scope>NUCLEOTIDE SEQUENCE</scope>
    <source>
        <strain evidence="3">BD1B2-1</strain>
    </source>
</reference>
<name>A0AAE3R7B5_9BACT</name>
<organism evidence="3 4">
    <name type="scientific">Xanthocytophaga agilis</name>
    <dbReference type="NCBI Taxonomy" id="3048010"/>
    <lineage>
        <taxon>Bacteria</taxon>
        <taxon>Pseudomonadati</taxon>
        <taxon>Bacteroidota</taxon>
        <taxon>Cytophagia</taxon>
        <taxon>Cytophagales</taxon>
        <taxon>Rhodocytophagaceae</taxon>
        <taxon>Xanthocytophaga</taxon>
    </lineage>
</organism>
<dbReference type="EMBL" id="JASJOU010000006">
    <property type="protein sequence ID" value="MDJ1502774.1"/>
    <property type="molecule type" value="Genomic_DNA"/>
</dbReference>
<sequence>MSLYFYFHPDLHHRRSIRLNGYDYSQAGLYFITICTHERQCVFGEVITGEMVLNPLGDIAYRVWHTLPERFPTISLDAFIVMPNHIHAILVLNETIPHENVGAGLAPAQPDEVPSTPISEHTDGNGRAGASPAPTVSAVIGVYKSLVYKECLAIFKSRNETMGKLWQRNYHEHIIRNQPAYEKITDYILANPQKWEQDSLYQR</sequence>
<dbReference type="InterPro" id="IPR052715">
    <property type="entry name" value="RAYT_transposase"/>
</dbReference>
<dbReference type="Gene3D" id="3.30.70.1290">
    <property type="entry name" value="Transposase IS200-like"/>
    <property type="match status" value="1"/>
</dbReference>
<dbReference type="InterPro" id="IPR036515">
    <property type="entry name" value="Transposase_17_sf"/>
</dbReference>
<dbReference type="AlphaFoldDB" id="A0AAE3R7B5"/>
<evidence type="ECO:0000259" key="2">
    <source>
        <dbReference type="SMART" id="SM01321"/>
    </source>
</evidence>
<gene>
    <name evidence="3" type="ORF">QNI22_19050</name>
</gene>
<dbReference type="InterPro" id="IPR002686">
    <property type="entry name" value="Transposase_17"/>
</dbReference>
<dbReference type="PANTHER" id="PTHR36966:SF1">
    <property type="entry name" value="REP-ASSOCIATED TYROSINE TRANSPOSASE"/>
    <property type="match status" value="1"/>
</dbReference>
<keyword evidence="4" id="KW-1185">Reference proteome</keyword>
<dbReference type="SUPFAM" id="SSF143422">
    <property type="entry name" value="Transposase IS200-like"/>
    <property type="match status" value="1"/>
</dbReference>
<accession>A0AAE3R7B5</accession>
<evidence type="ECO:0000313" key="3">
    <source>
        <dbReference type="EMBL" id="MDJ1502774.1"/>
    </source>
</evidence>
<dbReference type="RefSeq" id="WP_314513056.1">
    <property type="nucleotide sequence ID" value="NZ_JASJOU010000006.1"/>
</dbReference>
<dbReference type="Proteomes" id="UP001232063">
    <property type="component" value="Unassembled WGS sequence"/>
</dbReference>